<reference evidence="2" key="1">
    <citation type="journal article" date="2022" name="Int. J. Mol. Sci.">
        <title>Draft Genome of Tanacetum Coccineum: Genomic Comparison of Closely Related Tanacetum-Family Plants.</title>
        <authorList>
            <person name="Yamashiro T."/>
            <person name="Shiraishi A."/>
            <person name="Nakayama K."/>
            <person name="Satake H."/>
        </authorList>
    </citation>
    <scope>NUCLEOTIDE SEQUENCE</scope>
</reference>
<evidence type="ECO:0000313" key="3">
    <source>
        <dbReference type="Proteomes" id="UP001151760"/>
    </source>
</evidence>
<accession>A0ABQ5FXC4</accession>
<evidence type="ECO:0000256" key="1">
    <source>
        <dbReference type="SAM" id="MobiDB-lite"/>
    </source>
</evidence>
<reference evidence="2" key="2">
    <citation type="submission" date="2022-01" db="EMBL/GenBank/DDBJ databases">
        <authorList>
            <person name="Yamashiro T."/>
            <person name="Shiraishi A."/>
            <person name="Satake H."/>
            <person name="Nakayama K."/>
        </authorList>
    </citation>
    <scope>NUCLEOTIDE SEQUENCE</scope>
</reference>
<proteinExistence type="predicted"/>
<feature type="compositionally biased region" description="Basic and acidic residues" evidence="1">
    <location>
        <begin position="122"/>
        <end position="132"/>
    </location>
</feature>
<feature type="region of interest" description="Disordered" evidence="1">
    <location>
        <begin position="33"/>
        <end position="164"/>
    </location>
</feature>
<gene>
    <name evidence="2" type="ORF">Tco_1019503</name>
</gene>
<dbReference type="EMBL" id="BQNB010017861">
    <property type="protein sequence ID" value="GJT68023.1"/>
    <property type="molecule type" value="Genomic_DNA"/>
</dbReference>
<feature type="compositionally biased region" description="Gly residues" evidence="1">
    <location>
        <begin position="78"/>
        <end position="90"/>
    </location>
</feature>
<feature type="compositionally biased region" description="Basic residues" evidence="1">
    <location>
        <begin position="58"/>
        <end position="67"/>
    </location>
</feature>
<feature type="compositionally biased region" description="Basic and acidic residues" evidence="1">
    <location>
        <begin position="36"/>
        <end position="57"/>
    </location>
</feature>
<comment type="caution">
    <text evidence="2">The sequence shown here is derived from an EMBL/GenBank/DDBJ whole genome shotgun (WGS) entry which is preliminary data.</text>
</comment>
<feature type="compositionally biased region" description="Basic and acidic residues" evidence="1">
    <location>
        <begin position="91"/>
        <end position="101"/>
    </location>
</feature>
<feature type="compositionally biased region" description="Basic and acidic residues" evidence="1">
    <location>
        <begin position="68"/>
        <end position="77"/>
    </location>
</feature>
<organism evidence="2 3">
    <name type="scientific">Tanacetum coccineum</name>
    <dbReference type="NCBI Taxonomy" id="301880"/>
    <lineage>
        <taxon>Eukaryota</taxon>
        <taxon>Viridiplantae</taxon>
        <taxon>Streptophyta</taxon>
        <taxon>Embryophyta</taxon>
        <taxon>Tracheophyta</taxon>
        <taxon>Spermatophyta</taxon>
        <taxon>Magnoliopsida</taxon>
        <taxon>eudicotyledons</taxon>
        <taxon>Gunneridae</taxon>
        <taxon>Pentapetalae</taxon>
        <taxon>asterids</taxon>
        <taxon>campanulids</taxon>
        <taxon>Asterales</taxon>
        <taxon>Asteraceae</taxon>
        <taxon>Asteroideae</taxon>
        <taxon>Anthemideae</taxon>
        <taxon>Anthemidinae</taxon>
        <taxon>Tanacetum</taxon>
    </lineage>
</organism>
<sequence>MSNVTIVGITASPATAPKIDCLQSWPFNSSKINLGRWDDPWEGGKKEKRKAEREIKGERRKKGRRKRWREEKRKEGGGKGGEGQGGGGMEGMREKGWERWKAWRGVSARHSGGGSTLATIGFRKEEEGEKGGVSRRGRRTRIGEQKERKRAVGQAYWQSNRWET</sequence>
<protein>
    <submittedName>
        <fullName evidence="2">Uncharacterized protein</fullName>
    </submittedName>
</protein>
<name>A0ABQ5FXC4_9ASTR</name>
<evidence type="ECO:0000313" key="2">
    <source>
        <dbReference type="EMBL" id="GJT68023.1"/>
    </source>
</evidence>
<keyword evidence="3" id="KW-1185">Reference proteome</keyword>
<dbReference type="Proteomes" id="UP001151760">
    <property type="component" value="Unassembled WGS sequence"/>
</dbReference>